<organism evidence="1 2">
    <name type="scientific">Cypionkella aquatica</name>
    <dbReference type="NCBI Taxonomy" id="1756042"/>
    <lineage>
        <taxon>Bacteria</taxon>
        <taxon>Pseudomonadati</taxon>
        <taxon>Pseudomonadota</taxon>
        <taxon>Alphaproteobacteria</taxon>
        <taxon>Rhodobacterales</taxon>
        <taxon>Paracoccaceae</taxon>
        <taxon>Cypionkella</taxon>
    </lineage>
</organism>
<dbReference type="Proteomes" id="UP001157355">
    <property type="component" value="Unassembled WGS sequence"/>
</dbReference>
<gene>
    <name evidence="1" type="ORF">GCM10010873_13090</name>
</gene>
<proteinExistence type="predicted"/>
<name>A0AA37U2L6_9RHOB</name>
<protein>
    <submittedName>
        <fullName evidence="1">Uncharacterized protein</fullName>
    </submittedName>
</protein>
<dbReference type="EMBL" id="BSPP01000004">
    <property type="protein sequence ID" value="GLS86335.1"/>
    <property type="molecule type" value="Genomic_DNA"/>
</dbReference>
<keyword evidence="2" id="KW-1185">Reference proteome</keyword>
<reference evidence="1 2" key="1">
    <citation type="journal article" date="2014" name="Int. J. Syst. Evol. Microbiol.">
        <title>Complete genome sequence of Corynebacterium casei LMG S-19264T (=DSM 44701T), isolated from a smear-ripened cheese.</title>
        <authorList>
            <consortium name="US DOE Joint Genome Institute (JGI-PGF)"/>
            <person name="Walter F."/>
            <person name="Albersmeier A."/>
            <person name="Kalinowski J."/>
            <person name="Ruckert C."/>
        </authorList>
    </citation>
    <scope>NUCLEOTIDE SEQUENCE [LARGE SCALE GENOMIC DNA]</scope>
    <source>
        <strain evidence="1 2">NBRC 111766</strain>
    </source>
</reference>
<dbReference type="AlphaFoldDB" id="A0AA37U2L6"/>
<accession>A0AA37U2L6</accession>
<evidence type="ECO:0000313" key="1">
    <source>
        <dbReference type="EMBL" id="GLS86335.1"/>
    </source>
</evidence>
<comment type="caution">
    <text evidence="1">The sequence shown here is derived from an EMBL/GenBank/DDBJ whole genome shotgun (WGS) entry which is preliminary data.</text>
</comment>
<evidence type="ECO:0000313" key="2">
    <source>
        <dbReference type="Proteomes" id="UP001157355"/>
    </source>
</evidence>
<sequence>MPMQGWLIVTMTEGDEKMLGVNIPLGLPGSGRQRYAAAMTLYQAGTLSEAALEAYRICSPLDHQDPAPLLAVVAQGRRP</sequence>